<dbReference type="Proteomes" id="UP000269721">
    <property type="component" value="Unassembled WGS sequence"/>
</dbReference>
<name>A0A4P9W1P7_9FUNG</name>
<reference evidence="3" key="1">
    <citation type="journal article" date="2018" name="Nat. Microbiol.">
        <title>Leveraging single-cell genomics to expand the fungal tree of life.</title>
        <authorList>
            <person name="Ahrendt S.R."/>
            <person name="Quandt C.A."/>
            <person name="Ciobanu D."/>
            <person name="Clum A."/>
            <person name="Salamov A."/>
            <person name="Andreopoulos B."/>
            <person name="Cheng J.F."/>
            <person name="Woyke T."/>
            <person name="Pelin A."/>
            <person name="Henrissat B."/>
            <person name="Reynolds N.K."/>
            <person name="Benny G.L."/>
            <person name="Smith M.E."/>
            <person name="James T.Y."/>
            <person name="Grigoriev I.V."/>
        </authorList>
    </citation>
    <scope>NUCLEOTIDE SEQUENCE [LARGE SCALE GENOMIC DNA]</scope>
</reference>
<accession>A0A4P9W1P7</accession>
<dbReference type="AlphaFoldDB" id="A0A4P9W1P7"/>
<evidence type="ECO:0000256" key="1">
    <source>
        <dbReference type="SAM" id="MobiDB-lite"/>
    </source>
</evidence>
<dbReference type="OrthoDB" id="10256743at2759"/>
<protein>
    <submittedName>
        <fullName evidence="2">Uncharacterized protein</fullName>
    </submittedName>
</protein>
<organism evidence="2 3">
    <name type="scientific">Blyttiomyces helicus</name>
    <dbReference type="NCBI Taxonomy" id="388810"/>
    <lineage>
        <taxon>Eukaryota</taxon>
        <taxon>Fungi</taxon>
        <taxon>Fungi incertae sedis</taxon>
        <taxon>Chytridiomycota</taxon>
        <taxon>Chytridiomycota incertae sedis</taxon>
        <taxon>Chytridiomycetes</taxon>
        <taxon>Chytridiomycetes incertae sedis</taxon>
        <taxon>Blyttiomyces</taxon>
    </lineage>
</organism>
<dbReference type="EMBL" id="KZ998926">
    <property type="protein sequence ID" value="RKO85602.1"/>
    <property type="molecule type" value="Genomic_DNA"/>
</dbReference>
<evidence type="ECO:0000313" key="3">
    <source>
        <dbReference type="Proteomes" id="UP000269721"/>
    </source>
</evidence>
<feature type="compositionally biased region" description="Pro residues" evidence="1">
    <location>
        <begin position="258"/>
        <end position="288"/>
    </location>
</feature>
<feature type="region of interest" description="Disordered" evidence="1">
    <location>
        <begin position="47"/>
        <end position="72"/>
    </location>
</feature>
<gene>
    <name evidence="2" type="ORF">BDK51DRAFT_41385</name>
</gene>
<proteinExistence type="predicted"/>
<feature type="region of interest" description="Disordered" evidence="1">
    <location>
        <begin position="252"/>
        <end position="297"/>
    </location>
</feature>
<keyword evidence="3" id="KW-1185">Reference proteome</keyword>
<evidence type="ECO:0000313" key="2">
    <source>
        <dbReference type="EMBL" id="RKO85602.1"/>
    </source>
</evidence>
<feature type="compositionally biased region" description="Acidic residues" evidence="1">
    <location>
        <begin position="47"/>
        <end position="61"/>
    </location>
</feature>
<sequence>MLHSNSEASSCDGGGCGVVAVGVVVEVGVRGGGDCAGCGAEAVGEVEELGVEEEEDDDDDDDARKAGKLARHAAEKREVHFTDHPLIDPTDPDLLHPLERTPGYSLPRAPTIFAQITTPELRAKILNTAPDLITIDPTIKNPASAPTGPGNLTRADRRLRRHLARCGSAVAAVRDFESAVRRFLDESGGVENAVGVPGVEAVDVDEGWVRVEMGAEQVEISTALPLVLAITDKFLRLVVHAMCRYYGLPSHNASIDPNRPPRPPGRLAPTPLPPPRLHPRIRPPPVLPLLPGRSPTRLRRGATVKDIEQMDGRGADGADGAFCIA</sequence>